<dbReference type="Pfam" id="PF00485">
    <property type="entry name" value="PRK"/>
    <property type="match status" value="1"/>
</dbReference>
<evidence type="ECO:0000313" key="3">
    <source>
        <dbReference type="Proteomes" id="UP000295701"/>
    </source>
</evidence>
<gene>
    <name evidence="2" type="ORF">E2L08_07645</name>
</gene>
<dbReference type="PANTHER" id="PTHR10285">
    <property type="entry name" value="URIDINE KINASE"/>
    <property type="match status" value="1"/>
</dbReference>
<name>A0A4R6AA72_9RHOB</name>
<sequence length="208" mass="22276">MAQDDLAPLVDAILAAPVRGARRLVAVAGPPGAGKSTIAERITAALEARGTRAVLVPMDGFHLDNRVLAARGLLDRKGAPETFDAAGFRHAVARLAEGGEVILPSFDRARDLSVAGSVVIAPEHGTVVVEGNYLLLDEPEWRDLVGFWDLAVALDVDMATLRARLVQRWRDHGLSPEDAVARAEGNDLRNARRVLGNYLPADLIWPGS</sequence>
<evidence type="ECO:0000259" key="1">
    <source>
        <dbReference type="Pfam" id="PF00485"/>
    </source>
</evidence>
<protein>
    <submittedName>
        <fullName evidence="2">Nucleoside/nucleotide kinase family protein</fullName>
    </submittedName>
</protein>
<keyword evidence="2" id="KW-0418">Kinase</keyword>
<reference evidence="2 3" key="1">
    <citation type="submission" date="2019-03" db="EMBL/GenBank/DDBJ databases">
        <title>Primorskyibacter sp. SS33 isolated from sediments.</title>
        <authorList>
            <person name="Xunke S."/>
        </authorList>
    </citation>
    <scope>NUCLEOTIDE SEQUENCE [LARGE SCALE GENOMIC DNA]</scope>
    <source>
        <strain evidence="2 3">SS33</strain>
    </source>
</reference>
<accession>A0A4R6AA72</accession>
<comment type="caution">
    <text evidence="2">The sequence shown here is derived from an EMBL/GenBank/DDBJ whole genome shotgun (WGS) entry which is preliminary data.</text>
</comment>
<dbReference type="GO" id="GO:0005524">
    <property type="term" value="F:ATP binding"/>
    <property type="evidence" value="ECO:0007669"/>
    <property type="project" value="InterPro"/>
</dbReference>
<dbReference type="InterPro" id="IPR027417">
    <property type="entry name" value="P-loop_NTPase"/>
</dbReference>
<keyword evidence="2" id="KW-0808">Transferase</keyword>
<keyword evidence="3" id="KW-1185">Reference proteome</keyword>
<organism evidence="2 3">
    <name type="scientific">Palleronia sediminis</name>
    <dbReference type="NCBI Taxonomy" id="2547833"/>
    <lineage>
        <taxon>Bacteria</taxon>
        <taxon>Pseudomonadati</taxon>
        <taxon>Pseudomonadota</taxon>
        <taxon>Alphaproteobacteria</taxon>
        <taxon>Rhodobacterales</taxon>
        <taxon>Roseobacteraceae</taxon>
        <taxon>Palleronia</taxon>
    </lineage>
</organism>
<proteinExistence type="predicted"/>
<dbReference type="OrthoDB" id="1550976at2"/>
<dbReference type="SUPFAM" id="SSF52540">
    <property type="entry name" value="P-loop containing nucleoside triphosphate hydrolases"/>
    <property type="match status" value="1"/>
</dbReference>
<dbReference type="RefSeq" id="WP_133396486.1">
    <property type="nucleotide sequence ID" value="NZ_SNAA01000007.1"/>
</dbReference>
<dbReference type="GO" id="GO:0016301">
    <property type="term" value="F:kinase activity"/>
    <property type="evidence" value="ECO:0007669"/>
    <property type="project" value="UniProtKB-KW"/>
</dbReference>
<dbReference type="AlphaFoldDB" id="A0A4R6AA72"/>
<dbReference type="Proteomes" id="UP000295701">
    <property type="component" value="Unassembled WGS sequence"/>
</dbReference>
<evidence type="ECO:0000313" key="2">
    <source>
        <dbReference type="EMBL" id="TDL79762.1"/>
    </source>
</evidence>
<dbReference type="EMBL" id="SNAA01000007">
    <property type="protein sequence ID" value="TDL79762.1"/>
    <property type="molecule type" value="Genomic_DNA"/>
</dbReference>
<dbReference type="Gene3D" id="3.40.50.300">
    <property type="entry name" value="P-loop containing nucleotide triphosphate hydrolases"/>
    <property type="match status" value="1"/>
</dbReference>
<dbReference type="NCBIfam" id="NF006746">
    <property type="entry name" value="PRK09270.1-5"/>
    <property type="match status" value="1"/>
</dbReference>
<feature type="domain" description="Phosphoribulokinase/uridine kinase" evidence="1">
    <location>
        <begin position="25"/>
        <end position="168"/>
    </location>
</feature>
<dbReference type="InterPro" id="IPR006083">
    <property type="entry name" value="PRK/URK"/>
</dbReference>